<evidence type="ECO:0000313" key="7">
    <source>
        <dbReference type="Proteomes" id="UP000230750"/>
    </source>
</evidence>
<dbReference type="InterPro" id="IPR020472">
    <property type="entry name" value="WD40_PAC1"/>
</dbReference>
<evidence type="ECO:0000256" key="2">
    <source>
        <dbReference type="ARBA" id="ARBA00022490"/>
    </source>
</evidence>
<dbReference type="Pfam" id="PF00400">
    <property type="entry name" value="WD40"/>
    <property type="match status" value="3"/>
</dbReference>
<keyword evidence="2" id="KW-0963">Cytoplasm</keyword>
<dbReference type="InterPro" id="IPR052139">
    <property type="entry name" value="Methylosome_Comp_WDR77"/>
</dbReference>
<feature type="repeat" description="WD" evidence="5">
    <location>
        <begin position="148"/>
        <end position="190"/>
    </location>
</feature>
<evidence type="ECO:0000256" key="3">
    <source>
        <dbReference type="ARBA" id="ARBA00022574"/>
    </source>
</evidence>
<accession>A0A2G8L7L6</accession>
<dbReference type="PANTHER" id="PTHR46853:SF1">
    <property type="entry name" value="METHYLOSOME PROTEIN 50"/>
    <property type="match status" value="1"/>
</dbReference>
<dbReference type="InterPro" id="IPR019775">
    <property type="entry name" value="WD40_repeat_CS"/>
</dbReference>
<dbReference type="PROSITE" id="PS00678">
    <property type="entry name" value="WD_REPEATS_1"/>
    <property type="match status" value="1"/>
</dbReference>
<gene>
    <name evidence="6" type="ORF">BSL78_06835</name>
</gene>
<dbReference type="PRINTS" id="PR00320">
    <property type="entry name" value="GPROTEINBRPT"/>
</dbReference>
<dbReference type="STRING" id="307972.A0A2G8L7L6"/>
<organism evidence="6 7">
    <name type="scientific">Stichopus japonicus</name>
    <name type="common">Sea cucumber</name>
    <dbReference type="NCBI Taxonomy" id="307972"/>
    <lineage>
        <taxon>Eukaryota</taxon>
        <taxon>Metazoa</taxon>
        <taxon>Echinodermata</taxon>
        <taxon>Eleutherozoa</taxon>
        <taxon>Echinozoa</taxon>
        <taxon>Holothuroidea</taxon>
        <taxon>Aspidochirotacea</taxon>
        <taxon>Aspidochirotida</taxon>
        <taxon>Stichopodidae</taxon>
        <taxon>Apostichopus</taxon>
    </lineage>
</organism>
<reference evidence="6 7" key="1">
    <citation type="journal article" date="2017" name="PLoS Biol.">
        <title>The sea cucumber genome provides insights into morphological evolution and visceral regeneration.</title>
        <authorList>
            <person name="Zhang X."/>
            <person name="Sun L."/>
            <person name="Yuan J."/>
            <person name="Sun Y."/>
            <person name="Gao Y."/>
            <person name="Zhang L."/>
            <person name="Li S."/>
            <person name="Dai H."/>
            <person name="Hamel J.F."/>
            <person name="Liu C."/>
            <person name="Yu Y."/>
            <person name="Liu S."/>
            <person name="Lin W."/>
            <person name="Guo K."/>
            <person name="Jin S."/>
            <person name="Xu P."/>
            <person name="Storey K.B."/>
            <person name="Huan P."/>
            <person name="Zhang T."/>
            <person name="Zhou Y."/>
            <person name="Zhang J."/>
            <person name="Lin C."/>
            <person name="Li X."/>
            <person name="Xing L."/>
            <person name="Huo D."/>
            <person name="Sun M."/>
            <person name="Wang L."/>
            <person name="Mercier A."/>
            <person name="Li F."/>
            <person name="Yang H."/>
            <person name="Xiang J."/>
        </authorList>
    </citation>
    <scope>NUCLEOTIDE SEQUENCE [LARGE SCALE GENOMIC DNA]</scope>
    <source>
        <strain evidence="6">Shaxun</strain>
        <tissue evidence="6">Muscle</tissue>
    </source>
</reference>
<dbReference type="InterPro" id="IPR036322">
    <property type="entry name" value="WD40_repeat_dom_sf"/>
</dbReference>
<keyword evidence="4" id="KW-0677">Repeat</keyword>
<protein>
    <submittedName>
        <fullName evidence="6">Putative methylosome protein 50 isoform X2</fullName>
    </submittedName>
</protein>
<dbReference type="PROSITE" id="PS50082">
    <property type="entry name" value="WD_REPEATS_2"/>
    <property type="match status" value="2"/>
</dbReference>
<keyword evidence="7" id="KW-1185">Reference proteome</keyword>
<sequence length="277" mass="30407">MTADNNIIPTSMENYIESIQHNRDGSIILGASGLTGRTWAGSLWFYEDPANAPDVDKCSAGVQTKAGITEVQWIDESRIAVGSDTGAIEVWQLINSRSAFRNLFYLYEHNNIVHSISINSNRTRVVSGSADCLVKIWDLSQQSSISTFKGHTSKVTCVACSPNELEVFLSCSQDGSILLWDTRKSYPARKLARVPGSSLPTCVTWKPGETHVFASGDQVGNLMLQDTRGDLNTVSLSKPHSRSIHRVAFSNKNPLWLASVSEDCTACVTELQPQLKQ</sequence>
<evidence type="ECO:0000313" key="6">
    <source>
        <dbReference type="EMBL" id="PIK56252.1"/>
    </source>
</evidence>
<feature type="repeat" description="WD" evidence="5">
    <location>
        <begin position="106"/>
        <end position="147"/>
    </location>
</feature>
<dbReference type="EMBL" id="MRZV01000182">
    <property type="protein sequence ID" value="PIK56252.1"/>
    <property type="molecule type" value="Genomic_DNA"/>
</dbReference>
<comment type="subcellular location">
    <subcellularLocation>
        <location evidence="1">Cytoplasm</location>
    </subcellularLocation>
</comment>
<dbReference type="PANTHER" id="PTHR46853">
    <property type="entry name" value="METHYLOSOME PROTEIN 50"/>
    <property type="match status" value="1"/>
</dbReference>
<dbReference type="Gene3D" id="2.130.10.10">
    <property type="entry name" value="YVTN repeat-like/Quinoprotein amine dehydrogenase"/>
    <property type="match status" value="1"/>
</dbReference>
<dbReference type="OrthoDB" id="10260946at2759"/>
<dbReference type="AlphaFoldDB" id="A0A2G8L7L6"/>
<keyword evidence="3 5" id="KW-0853">WD repeat</keyword>
<proteinExistence type="predicted"/>
<evidence type="ECO:0000256" key="1">
    <source>
        <dbReference type="ARBA" id="ARBA00004496"/>
    </source>
</evidence>
<evidence type="ECO:0000256" key="4">
    <source>
        <dbReference type="ARBA" id="ARBA00022737"/>
    </source>
</evidence>
<name>A0A2G8L7L6_STIJA</name>
<dbReference type="InterPro" id="IPR001680">
    <property type="entry name" value="WD40_rpt"/>
</dbReference>
<dbReference type="GO" id="GO:0007309">
    <property type="term" value="P:oocyte axis specification"/>
    <property type="evidence" value="ECO:0007669"/>
    <property type="project" value="TreeGrafter"/>
</dbReference>
<comment type="caution">
    <text evidence="6">The sequence shown here is derived from an EMBL/GenBank/DDBJ whole genome shotgun (WGS) entry which is preliminary data.</text>
</comment>
<dbReference type="InterPro" id="IPR015943">
    <property type="entry name" value="WD40/YVTN_repeat-like_dom_sf"/>
</dbReference>
<feature type="non-terminal residue" evidence="6">
    <location>
        <position position="277"/>
    </location>
</feature>
<dbReference type="PROSITE" id="PS50294">
    <property type="entry name" value="WD_REPEATS_REGION"/>
    <property type="match status" value="2"/>
</dbReference>
<evidence type="ECO:0000256" key="5">
    <source>
        <dbReference type="PROSITE-ProRule" id="PRU00221"/>
    </source>
</evidence>
<dbReference type="SMART" id="SM00320">
    <property type="entry name" value="WD40"/>
    <property type="match status" value="4"/>
</dbReference>
<dbReference type="Proteomes" id="UP000230750">
    <property type="component" value="Unassembled WGS sequence"/>
</dbReference>
<dbReference type="SUPFAM" id="SSF50978">
    <property type="entry name" value="WD40 repeat-like"/>
    <property type="match status" value="1"/>
</dbReference>
<dbReference type="GO" id="GO:0034709">
    <property type="term" value="C:methylosome"/>
    <property type="evidence" value="ECO:0007669"/>
    <property type="project" value="TreeGrafter"/>
</dbReference>